<evidence type="ECO:0000313" key="6">
    <source>
        <dbReference type="Proteomes" id="UP001501563"/>
    </source>
</evidence>
<dbReference type="EMBL" id="BAAAZA010000006">
    <property type="protein sequence ID" value="GAA3861509.1"/>
    <property type="molecule type" value="Genomic_DNA"/>
</dbReference>
<evidence type="ECO:0000259" key="4">
    <source>
        <dbReference type="PROSITE" id="PS50987"/>
    </source>
</evidence>
<dbReference type="CDD" id="cd00090">
    <property type="entry name" value="HTH_ARSR"/>
    <property type="match status" value="1"/>
</dbReference>
<dbReference type="Pfam" id="PF01022">
    <property type="entry name" value="HTH_5"/>
    <property type="match status" value="1"/>
</dbReference>
<organism evidence="5 6">
    <name type="scientific">Streptomyces lannensis</name>
    <dbReference type="NCBI Taxonomy" id="766498"/>
    <lineage>
        <taxon>Bacteria</taxon>
        <taxon>Bacillati</taxon>
        <taxon>Actinomycetota</taxon>
        <taxon>Actinomycetes</taxon>
        <taxon>Kitasatosporales</taxon>
        <taxon>Streptomycetaceae</taxon>
        <taxon>Streptomyces</taxon>
    </lineage>
</organism>
<dbReference type="InterPro" id="IPR051081">
    <property type="entry name" value="HTH_MetalResp_TranReg"/>
</dbReference>
<dbReference type="Proteomes" id="UP001501563">
    <property type="component" value="Unassembled WGS sequence"/>
</dbReference>
<sequence length="119" mass="13302">MGHIEAVSEALLWNALADPHRRAIVALLLERPRTVGEIVDACGLSQPGTSKHLKVLRDAGLVRVRQDAQRRVYTLEPAPIAALDAWLAPYRRLWNSSLDALRRRLDETSDDNDEPSAKD</sequence>
<dbReference type="InterPro" id="IPR036388">
    <property type="entry name" value="WH-like_DNA-bd_sf"/>
</dbReference>
<dbReference type="PROSITE" id="PS50987">
    <property type="entry name" value="HTH_ARSR_2"/>
    <property type="match status" value="1"/>
</dbReference>
<dbReference type="InterPro" id="IPR001845">
    <property type="entry name" value="HTH_ArsR_DNA-bd_dom"/>
</dbReference>
<dbReference type="PANTHER" id="PTHR33154:SF33">
    <property type="entry name" value="TRANSCRIPTIONAL REPRESSOR SDPR"/>
    <property type="match status" value="1"/>
</dbReference>
<evidence type="ECO:0000256" key="3">
    <source>
        <dbReference type="ARBA" id="ARBA00023163"/>
    </source>
</evidence>
<keyword evidence="1" id="KW-0805">Transcription regulation</keyword>
<reference evidence="6" key="1">
    <citation type="journal article" date="2019" name="Int. J. Syst. Evol. Microbiol.">
        <title>The Global Catalogue of Microorganisms (GCM) 10K type strain sequencing project: providing services to taxonomists for standard genome sequencing and annotation.</title>
        <authorList>
            <consortium name="The Broad Institute Genomics Platform"/>
            <consortium name="The Broad Institute Genome Sequencing Center for Infectious Disease"/>
            <person name="Wu L."/>
            <person name="Ma J."/>
        </authorList>
    </citation>
    <scope>NUCLEOTIDE SEQUENCE [LARGE SCALE GENOMIC DNA]</scope>
    <source>
        <strain evidence="6">JCM 16578</strain>
    </source>
</reference>
<dbReference type="NCBIfam" id="NF033788">
    <property type="entry name" value="HTH_metalloreg"/>
    <property type="match status" value="1"/>
</dbReference>
<accession>A0ABP7K0J0</accession>
<evidence type="ECO:0000256" key="1">
    <source>
        <dbReference type="ARBA" id="ARBA00023015"/>
    </source>
</evidence>
<dbReference type="SUPFAM" id="SSF46785">
    <property type="entry name" value="Winged helix' DNA-binding domain"/>
    <property type="match status" value="1"/>
</dbReference>
<dbReference type="InterPro" id="IPR036390">
    <property type="entry name" value="WH_DNA-bd_sf"/>
</dbReference>
<name>A0ABP7K0J0_9ACTN</name>
<keyword evidence="6" id="KW-1185">Reference proteome</keyword>
<dbReference type="PANTHER" id="PTHR33154">
    <property type="entry name" value="TRANSCRIPTIONAL REGULATOR, ARSR FAMILY"/>
    <property type="match status" value="1"/>
</dbReference>
<dbReference type="InterPro" id="IPR011991">
    <property type="entry name" value="ArsR-like_HTH"/>
</dbReference>
<keyword evidence="2" id="KW-0238">DNA-binding</keyword>
<feature type="domain" description="HTH arsR-type" evidence="4">
    <location>
        <begin position="1"/>
        <end position="95"/>
    </location>
</feature>
<evidence type="ECO:0000256" key="2">
    <source>
        <dbReference type="ARBA" id="ARBA00023125"/>
    </source>
</evidence>
<comment type="caution">
    <text evidence="5">The sequence shown here is derived from an EMBL/GenBank/DDBJ whole genome shotgun (WGS) entry which is preliminary data.</text>
</comment>
<proteinExistence type="predicted"/>
<dbReference type="PRINTS" id="PR00778">
    <property type="entry name" value="HTHARSR"/>
</dbReference>
<dbReference type="Gene3D" id="1.10.10.10">
    <property type="entry name" value="Winged helix-like DNA-binding domain superfamily/Winged helix DNA-binding domain"/>
    <property type="match status" value="1"/>
</dbReference>
<gene>
    <name evidence="5" type="ORF">GCM10022207_26600</name>
</gene>
<protein>
    <submittedName>
        <fullName evidence="5">Metalloregulator ArsR/SmtB family transcription factor</fullName>
    </submittedName>
</protein>
<evidence type="ECO:0000313" key="5">
    <source>
        <dbReference type="EMBL" id="GAA3861509.1"/>
    </source>
</evidence>
<keyword evidence="3" id="KW-0804">Transcription</keyword>
<dbReference type="SMART" id="SM00418">
    <property type="entry name" value="HTH_ARSR"/>
    <property type="match status" value="1"/>
</dbReference>